<protein>
    <submittedName>
        <fullName evidence="3">Glycosyl transferase group 1</fullName>
    </submittedName>
</protein>
<dbReference type="KEGG" id="mhd:Marky_0734"/>
<dbReference type="eggNOG" id="COG0438">
    <property type="taxonomic scope" value="Bacteria"/>
</dbReference>
<dbReference type="PANTHER" id="PTHR45947:SF3">
    <property type="entry name" value="SULFOQUINOVOSYL TRANSFERASE SQD2"/>
    <property type="match status" value="1"/>
</dbReference>
<dbReference type="CDD" id="cd03801">
    <property type="entry name" value="GT4_PimA-like"/>
    <property type="match status" value="1"/>
</dbReference>
<dbReference type="InterPro" id="IPR050194">
    <property type="entry name" value="Glycosyltransferase_grp1"/>
</dbReference>
<name>F2NL81_MARHT</name>
<evidence type="ECO:0000259" key="1">
    <source>
        <dbReference type="Pfam" id="PF00534"/>
    </source>
</evidence>
<reference evidence="3 4" key="1">
    <citation type="journal article" date="2012" name="Stand. Genomic Sci.">
        <title>Complete genome sequence of the aerobic, heterotroph Marinithermus hydrothermalis type strain (T1(T)) from a deep-sea hydrothermal vent chimney.</title>
        <authorList>
            <person name="Copeland A."/>
            <person name="Gu W."/>
            <person name="Yasawong M."/>
            <person name="Lapidus A."/>
            <person name="Lucas S."/>
            <person name="Deshpande S."/>
            <person name="Pagani I."/>
            <person name="Tapia R."/>
            <person name="Cheng J.F."/>
            <person name="Goodwin L.A."/>
            <person name="Pitluck S."/>
            <person name="Liolios K."/>
            <person name="Ivanova N."/>
            <person name="Mavromatis K."/>
            <person name="Mikhailova N."/>
            <person name="Pati A."/>
            <person name="Chen A."/>
            <person name="Palaniappan K."/>
            <person name="Land M."/>
            <person name="Pan C."/>
            <person name="Brambilla E.M."/>
            <person name="Rohde M."/>
            <person name="Tindall B.J."/>
            <person name="Sikorski J."/>
            <person name="Goker M."/>
            <person name="Detter J.C."/>
            <person name="Bristow J."/>
            <person name="Eisen J.A."/>
            <person name="Markowitz V."/>
            <person name="Hugenholtz P."/>
            <person name="Kyrpides N.C."/>
            <person name="Klenk H.P."/>
            <person name="Woyke T."/>
        </authorList>
    </citation>
    <scope>NUCLEOTIDE SEQUENCE [LARGE SCALE GENOMIC DNA]</scope>
    <source>
        <strain evidence="4">DSM 14884 / JCM 11576 / T1</strain>
    </source>
</reference>
<dbReference type="Pfam" id="PF13439">
    <property type="entry name" value="Glyco_transf_4"/>
    <property type="match status" value="1"/>
</dbReference>
<dbReference type="AlphaFoldDB" id="F2NL81"/>
<dbReference type="GO" id="GO:0016757">
    <property type="term" value="F:glycosyltransferase activity"/>
    <property type="evidence" value="ECO:0007669"/>
    <property type="project" value="InterPro"/>
</dbReference>
<evidence type="ECO:0000313" key="3">
    <source>
        <dbReference type="EMBL" id="AEB11484.1"/>
    </source>
</evidence>
<dbReference type="Proteomes" id="UP000007030">
    <property type="component" value="Chromosome"/>
</dbReference>
<dbReference type="STRING" id="869210.Marky_0734"/>
<dbReference type="EMBL" id="CP002630">
    <property type="protein sequence ID" value="AEB11484.1"/>
    <property type="molecule type" value="Genomic_DNA"/>
</dbReference>
<proteinExistence type="predicted"/>
<feature type="domain" description="Glycosyltransferase subfamily 4-like N-terminal" evidence="2">
    <location>
        <begin position="16"/>
        <end position="174"/>
    </location>
</feature>
<feature type="domain" description="Glycosyl transferase family 1" evidence="1">
    <location>
        <begin position="184"/>
        <end position="350"/>
    </location>
</feature>
<dbReference type="Gene3D" id="3.40.50.2000">
    <property type="entry name" value="Glycogen Phosphorylase B"/>
    <property type="match status" value="2"/>
</dbReference>
<gene>
    <name evidence="3" type="ordered locus">Marky_0734</name>
</gene>
<keyword evidence="4" id="KW-1185">Reference proteome</keyword>
<sequence>MRIAHVTATFPPYWAGTGNVAYHNARVLAERGHEVTVFTAQTSPNGALAAPFSVERLAVAFRLGNAPLTPSLLTRLEGFDLIHLHYPYIFGAEMTAWRAARGRVPLVVTYHNRLEDPSPFKRLAFGVYNRTIEGFVLRAAARVLAVSLDHLFHVHPRLRGASHLRELPNGVDTHLFRPVDPTQARAALGLSPEDRVVLFVGALDAAHRFKNFEGLLEAFARLALERKVLLVVGDGPLRRVYEDQARRLGVASRVRFLGPRAPQDLPPIYSAADVTVLPSIGVESFGLVLLESLACGTPVIASALPGVRTVVAHGSDGYLVPPGDVPALARALEELLADRARAVEMGCRGRARVEQRYAWPAIGARLEAVYREVLG</sequence>
<evidence type="ECO:0000259" key="2">
    <source>
        <dbReference type="Pfam" id="PF13439"/>
    </source>
</evidence>
<accession>F2NL81</accession>
<dbReference type="InterPro" id="IPR001296">
    <property type="entry name" value="Glyco_trans_1"/>
</dbReference>
<dbReference type="OrthoDB" id="9811902at2"/>
<dbReference type="PANTHER" id="PTHR45947">
    <property type="entry name" value="SULFOQUINOVOSYL TRANSFERASE SQD2"/>
    <property type="match status" value="1"/>
</dbReference>
<keyword evidence="3" id="KW-0808">Transferase</keyword>
<evidence type="ECO:0000313" key="4">
    <source>
        <dbReference type="Proteomes" id="UP000007030"/>
    </source>
</evidence>
<dbReference type="RefSeq" id="WP_013703536.1">
    <property type="nucleotide sequence ID" value="NC_015387.1"/>
</dbReference>
<organism evidence="3 4">
    <name type="scientific">Marinithermus hydrothermalis (strain DSM 14884 / JCM 11576 / T1)</name>
    <dbReference type="NCBI Taxonomy" id="869210"/>
    <lineage>
        <taxon>Bacteria</taxon>
        <taxon>Thermotogati</taxon>
        <taxon>Deinococcota</taxon>
        <taxon>Deinococci</taxon>
        <taxon>Thermales</taxon>
        <taxon>Thermaceae</taxon>
        <taxon>Marinithermus</taxon>
    </lineage>
</organism>
<dbReference type="SUPFAM" id="SSF53756">
    <property type="entry name" value="UDP-Glycosyltransferase/glycogen phosphorylase"/>
    <property type="match status" value="1"/>
</dbReference>
<dbReference type="Pfam" id="PF00534">
    <property type="entry name" value="Glycos_transf_1"/>
    <property type="match status" value="1"/>
</dbReference>
<dbReference type="HOGENOM" id="CLU_009583_2_1_0"/>
<dbReference type="InterPro" id="IPR028098">
    <property type="entry name" value="Glyco_trans_4-like_N"/>
</dbReference>